<proteinExistence type="predicted"/>
<dbReference type="WBParaSite" id="jg7993">
    <property type="protein sequence ID" value="jg7993"/>
    <property type="gene ID" value="jg7993"/>
</dbReference>
<sequence length="161" mass="17815">MKDTELHFLPVRGRTDIARVQLLLSNISDRSLHYKLKCSSHGNISALPSSSGQIQAKSTSRITLTLHRPENCPGWAMVKKPKMLLVTTFNDADQKQSKADVTSTRLVAVVLSEKIERTESPIEQLLLDAVSKTSIGSQENVDVRKASEVEKPVYQIISTTS</sequence>
<organism evidence="1 2">
    <name type="scientific">Ditylenchus dipsaci</name>
    <dbReference type="NCBI Taxonomy" id="166011"/>
    <lineage>
        <taxon>Eukaryota</taxon>
        <taxon>Metazoa</taxon>
        <taxon>Ecdysozoa</taxon>
        <taxon>Nematoda</taxon>
        <taxon>Chromadorea</taxon>
        <taxon>Rhabditida</taxon>
        <taxon>Tylenchina</taxon>
        <taxon>Tylenchomorpha</taxon>
        <taxon>Sphaerularioidea</taxon>
        <taxon>Anguinidae</taxon>
        <taxon>Anguininae</taxon>
        <taxon>Ditylenchus</taxon>
    </lineage>
</organism>
<name>A0A915EP56_9BILA</name>
<evidence type="ECO:0000313" key="2">
    <source>
        <dbReference type="WBParaSite" id="jg7993"/>
    </source>
</evidence>
<evidence type="ECO:0000313" key="1">
    <source>
        <dbReference type="Proteomes" id="UP000887574"/>
    </source>
</evidence>
<dbReference type="Gene3D" id="2.60.40.10">
    <property type="entry name" value="Immunoglobulins"/>
    <property type="match status" value="1"/>
</dbReference>
<keyword evidence="1" id="KW-1185">Reference proteome</keyword>
<protein>
    <submittedName>
        <fullName evidence="2">MSP domain-containing protein</fullName>
    </submittedName>
</protein>
<dbReference type="InterPro" id="IPR008962">
    <property type="entry name" value="PapD-like_sf"/>
</dbReference>
<dbReference type="AlphaFoldDB" id="A0A915EP56"/>
<reference evidence="2" key="1">
    <citation type="submission" date="2022-11" db="UniProtKB">
        <authorList>
            <consortium name="WormBaseParasite"/>
        </authorList>
    </citation>
    <scope>IDENTIFICATION</scope>
</reference>
<accession>A0A915EP56</accession>
<dbReference type="Proteomes" id="UP000887574">
    <property type="component" value="Unplaced"/>
</dbReference>
<dbReference type="InterPro" id="IPR013783">
    <property type="entry name" value="Ig-like_fold"/>
</dbReference>
<dbReference type="SUPFAM" id="SSF49354">
    <property type="entry name" value="PapD-like"/>
    <property type="match status" value="1"/>
</dbReference>